<accession>A0A7R9BLR0</accession>
<feature type="non-terminal residue" evidence="2">
    <location>
        <position position="1"/>
    </location>
</feature>
<reference evidence="2" key="1">
    <citation type="submission" date="2020-11" db="EMBL/GenBank/DDBJ databases">
        <authorList>
            <person name="Tran Van P."/>
        </authorList>
    </citation>
    <scope>NUCLEOTIDE SEQUENCE</scope>
</reference>
<evidence type="ECO:0000256" key="1">
    <source>
        <dbReference type="SAM" id="MobiDB-lite"/>
    </source>
</evidence>
<feature type="region of interest" description="Disordered" evidence="1">
    <location>
        <begin position="102"/>
        <end position="126"/>
    </location>
</feature>
<dbReference type="OrthoDB" id="14784at2759"/>
<dbReference type="EMBL" id="OA882641">
    <property type="protein sequence ID" value="CAD7276345.1"/>
    <property type="molecule type" value="Genomic_DNA"/>
</dbReference>
<keyword evidence="3" id="KW-1185">Reference proteome</keyword>
<dbReference type="Gene3D" id="3.20.20.70">
    <property type="entry name" value="Aldolase class I"/>
    <property type="match status" value="1"/>
</dbReference>
<protein>
    <submittedName>
        <fullName evidence="2">Uncharacterized protein</fullName>
    </submittedName>
</protein>
<proteinExistence type="predicted"/>
<evidence type="ECO:0000313" key="3">
    <source>
        <dbReference type="Proteomes" id="UP000678499"/>
    </source>
</evidence>
<organism evidence="2">
    <name type="scientific">Notodromas monacha</name>
    <dbReference type="NCBI Taxonomy" id="399045"/>
    <lineage>
        <taxon>Eukaryota</taxon>
        <taxon>Metazoa</taxon>
        <taxon>Ecdysozoa</taxon>
        <taxon>Arthropoda</taxon>
        <taxon>Crustacea</taxon>
        <taxon>Oligostraca</taxon>
        <taxon>Ostracoda</taxon>
        <taxon>Podocopa</taxon>
        <taxon>Podocopida</taxon>
        <taxon>Cypridocopina</taxon>
        <taxon>Cypridoidea</taxon>
        <taxon>Cyprididae</taxon>
        <taxon>Notodromas</taxon>
    </lineage>
</organism>
<name>A0A7R9BLR0_9CRUS</name>
<evidence type="ECO:0000313" key="2">
    <source>
        <dbReference type="EMBL" id="CAD7276345.1"/>
    </source>
</evidence>
<dbReference type="EMBL" id="CAJPEX010000604">
    <property type="protein sequence ID" value="CAG0916497.1"/>
    <property type="molecule type" value="Genomic_DNA"/>
</dbReference>
<dbReference type="AlphaFoldDB" id="A0A7R9BLR0"/>
<gene>
    <name evidence="2" type="ORF">NMOB1V02_LOCUS4110</name>
</gene>
<dbReference type="InterPro" id="IPR013785">
    <property type="entry name" value="Aldolase_TIM"/>
</dbReference>
<dbReference type="Proteomes" id="UP000678499">
    <property type="component" value="Unassembled WGS sequence"/>
</dbReference>
<sequence length="126" mass="14256">MATVSKVFSKVKMVEPIKVPPVKACRPVQNPYKEPERRKHAIQVIVGGTLTFAGICLYRGDEKFYKQFVTPAMRMIDAEQAHRFAVRCAAFGLLPRPKMRPDPPSMAIEASQKFPQNFRSCSEEVT</sequence>